<keyword evidence="1" id="KW-0812">Transmembrane</keyword>
<name>A0A3M9NEK2_9BACT</name>
<evidence type="ECO:0000313" key="2">
    <source>
        <dbReference type="EMBL" id="RNI35643.1"/>
    </source>
</evidence>
<evidence type="ECO:0008006" key="4">
    <source>
        <dbReference type="Google" id="ProtNLM"/>
    </source>
</evidence>
<dbReference type="EMBL" id="RJJR01000009">
    <property type="protein sequence ID" value="RNI35643.1"/>
    <property type="molecule type" value="Genomic_DNA"/>
</dbReference>
<gene>
    <name evidence="2" type="ORF">EFY79_11805</name>
</gene>
<comment type="caution">
    <text evidence="2">The sequence shown here is derived from an EMBL/GenBank/DDBJ whole genome shotgun (WGS) entry which is preliminary data.</text>
</comment>
<sequence>MQNLITSYIIQARECMLAGVGRFKINDLSAKSDIINKQIAPPLLDISFVSREEKISDGLIKYVAEKKMISSTQALTDIKAWCKDAKNKLINGEDISLFPLGVLKRGPSSNIFIPNSSPAIFFGPISAERVIHQNSVHAMLVGDKETTSSKMNDYLQVEKIIKRNNTWKILAILLFVIALFFLIIHFYENPFSLSTIGNQNKITPGSASHTYLNP</sequence>
<protein>
    <recommendedName>
        <fullName evidence="4">CCDC81-like prokaryotic HU domain-containing protein</fullName>
    </recommendedName>
</protein>
<dbReference type="OrthoDB" id="664124at2"/>
<evidence type="ECO:0000256" key="1">
    <source>
        <dbReference type="SAM" id="Phobius"/>
    </source>
</evidence>
<accession>A0A3M9NEK2</accession>
<dbReference type="Proteomes" id="UP000267223">
    <property type="component" value="Unassembled WGS sequence"/>
</dbReference>
<reference evidence="2 3" key="1">
    <citation type="submission" date="2018-11" db="EMBL/GenBank/DDBJ databases">
        <title>Draft genome sequence of Ferruginibacter sp. BO-59.</title>
        <authorList>
            <person name="Im W.T."/>
        </authorList>
    </citation>
    <scope>NUCLEOTIDE SEQUENCE [LARGE SCALE GENOMIC DNA]</scope>
    <source>
        <strain evidence="2 3">BO-59</strain>
    </source>
</reference>
<dbReference type="RefSeq" id="WP_123120923.1">
    <property type="nucleotide sequence ID" value="NZ_RJJR01000009.1"/>
</dbReference>
<keyword evidence="1" id="KW-0472">Membrane</keyword>
<feature type="transmembrane region" description="Helical" evidence="1">
    <location>
        <begin position="169"/>
        <end position="187"/>
    </location>
</feature>
<proteinExistence type="predicted"/>
<keyword evidence="3" id="KW-1185">Reference proteome</keyword>
<evidence type="ECO:0000313" key="3">
    <source>
        <dbReference type="Proteomes" id="UP000267223"/>
    </source>
</evidence>
<organism evidence="2 3">
    <name type="scientific">Hanamia caeni</name>
    <dbReference type="NCBI Taxonomy" id="2294116"/>
    <lineage>
        <taxon>Bacteria</taxon>
        <taxon>Pseudomonadati</taxon>
        <taxon>Bacteroidota</taxon>
        <taxon>Chitinophagia</taxon>
        <taxon>Chitinophagales</taxon>
        <taxon>Chitinophagaceae</taxon>
        <taxon>Hanamia</taxon>
    </lineage>
</organism>
<keyword evidence="1" id="KW-1133">Transmembrane helix</keyword>
<dbReference type="AlphaFoldDB" id="A0A3M9NEK2"/>